<evidence type="ECO:0000256" key="1">
    <source>
        <dbReference type="SAM" id="MobiDB-lite"/>
    </source>
</evidence>
<keyword evidence="3" id="KW-1185">Reference proteome</keyword>
<protein>
    <submittedName>
        <fullName evidence="2">Uncharacterized protein</fullName>
    </submittedName>
</protein>
<evidence type="ECO:0000313" key="3">
    <source>
        <dbReference type="Proteomes" id="UP000008837"/>
    </source>
</evidence>
<feature type="region of interest" description="Disordered" evidence="1">
    <location>
        <begin position="32"/>
        <end position="53"/>
    </location>
</feature>
<dbReference type="OrthoDB" id="5544375at2759"/>
<dbReference type="EMBL" id="AAYY01000013">
    <property type="protein sequence ID" value="EDP42215.1"/>
    <property type="molecule type" value="Genomic_DNA"/>
</dbReference>
<accession>A8Q9E0</accession>
<evidence type="ECO:0000313" key="2">
    <source>
        <dbReference type="EMBL" id="EDP42215.1"/>
    </source>
</evidence>
<organism evidence="2 3">
    <name type="scientific">Malassezia globosa (strain ATCC MYA-4612 / CBS 7966)</name>
    <name type="common">Dandruff-associated fungus</name>
    <dbReference type="NCBI Taxonomy" id="425265"/>
    <lineage>
        <taxon>Eukaryota</taxon>
        <taxon>Fungi</taxon>
        <taxon>Dikarya</taxon>
        <taxon>Basidiomycota</taxon>
        <taxon>Ustilaginomycotina</taxon>
        <taxon>Malasseziomycetes</taxon>
        <taxon>Malasseziales</taxon>
        <taxon>Malasseziaceae</taxon>
        <taxon>Malassezia</taxon>
    </lineage>
</organism>
<dbReference type="KEGG" id="mgl:MGL_3464"/>
<gene>
    <name evidence="2" type="ORF">MGL_3464</name>
</gene>
<dbReference type="RefSeq" id="XP_001729429.1">
    <property type="nucleotide sequence ID" value="XM_001729377.1"/>
</dbReference>
<reference evidence="2 3" key="1">
    <citation type="journal article" date="2007" name="Proc. Natl. Acad. Sci. U.S.A.">
        <title>Dandruff-associated Malassezia genomes reveal convergent and divergent virulence traits shared with plant and human fungal pathogens.</title>
        <authorList>
            <person name="Xu J."/>
            <person name="Saunders C.W."/>
            <person name="Hu P."/>
            <person name="Grant R.A."/>
            <person name="Boekhout T."/>
            <person name="Kuramae E.E."/>
            <person name="Kronstad J.W."/>
            <person name="Deangelis Y.M."/>
            <person name="Reeder N.L."/>
            <person name="Johnstone K.R."/>
            <person name="Leland M."/>
            <person name="Fieno A.M."/>
            <person name="Begley W.M."/>
            <person name="Sun Y."/>
            <person name="Lacey M.P."/>
            <person name="Chaudhary T."/>
            <person name="Keough T."/>
            <person name="Chu L."/>
            <person name="Sears R."/>
            <person name="Yuan B."/>
            <person name="Dawson T.L.Jr."/>
        </authorList>
    </citation>
    <scope>NUCLEOTIDE SEQUENCE [LARGE SCALE GENOMIC DNA]</scope>
    <source>
        <strain evidence="3">ATCC MYA-4612 / CBS 7966</strain>
    </source>
</reference>
<dbReference type="Pfam" id="PF07956">
    <property type="entry name" value="DUF1690"/>
    <property type="match status" value="1"/>
</dbReference>
<dbReference type="STRING" id="425265.A8Q9E0"/>
<sequence>MGFFSSFTDASKAQDESVDTFEIGRTLLNKLEAAQPDSSAPGPEASRQSVLDENVQKKLSEELAKLRKQEKEVQMQINLALEKENLDREDKPWFGRKDKGQSSHVMQQELDRIKAQVEKYKRRDMSSFPDLQKAREAVVQCYRYVRPHTSMLAHLPHLHAKIKY</sequence>
<dbReference type="OMA" id="EVQMQIN"/>
<dbReference type="VEuPathDB" id="FungiDB:MGL_3464"/>
<dbReference type="AlphaFoldDB" id="A8Q9E0"/>
<dbReference type="Proteomes" id="UP000008837">
    <property type="component" value="Unassembled WGS sequence"/>
</dbReference>
<proteinExistence type="predicted"/>
<name>A8Q9E0_MALGO</name>
<dbReference type="GeneID" id="5853736"/>
<comment type="caution">
    <text evidence="2">The sequence shown here is derived from an EMBL/GenBank/DDBJ whole genome shotgun (WGS) entry which is preliminary data.</text>
</comment>
<dbReference type="InterPro" id="IPR012471">
    <property type="entry name" value="DUF1690"/>
</dbReference>
<dbReference type="InParanoid" id="A8Q9E0"/>